<dbReference type="AlphaFoldDB" id="A0A1F7V0I5"/>
<dbReference type="EMBL" id="MGEM01000050">
    <property type="protein sequence ID" value="OGL83568.1"/>
    <property type="molecule type" value="Genomic_DNA"/>
</dbReference>
<evidence type="ECO:0008006" key="3">
    <source>
        <dbReference type="Google" id="ProtNLM"/>
    </source>
</evidence>
<organism evidence="1 2">
    <name type="scientific">Candidatus Uhrbacteria bacterium RIFCSPLOWO2_01_FULL_55_36</name>
    <dbReference type="NCBI Taxonomy" id="1802404"/>
    <lineage>
        <taxon>Bacteria</taxon>
        <taxon>Candidatus Uhriibacteriota</taxon>
    </lineage>
</organism>
<dbReference type="InterPro" id="IPR035069">
    <property type="entry name" value="TTHA1013/TTHA0281-like"/>
</dbReference>
<dbReference type="Proteomes" id="UP000177704">
    <property type="component" value="Unassembled WGS sequence"/>
</dbReference>
<comment type="caution">
    <text evidence="1">The sequence shown here is derived from an EMBL/GenBank/DDBJ whole genome shotgun (WGS) entry which is preliminary data.</text>
</comment>
<dbReference type="SUPFAM" id="SSF143100">
    <property type="entry name" value="TTHA1013/TTHA0281-like"/>
    <property type="match status" value="1"/>
</dbReference>
<evidence type="ECO:0000313" key="1">
    <source>
        <dbReference type="EMBL" id="OGL83568.1"/>
    </source>
</evidence>
<proteinExistence type="predicted"/>
<reference evidence="1 2" key="1">
    <citation type="journal article" date="2016" name="Nat. Commun.">
        <title>Thousands of microbial genomes shed light on interconnected biogeochemical processes in an aquifer system.</title>
        <authorList>
            <person name="Anantharaman K."/>
            <person name="Brown C.T."/>
            <person name="Hug L.A."/>
            <person name="Sharon I."/>
            <person name="Castelle C.J."/>
            <person name="Probst A.J."/>
            <person name="Thomas B.C."/>
            <person name="Singh A."/>
            <person name="Wilkins M.J."/>
            <person name="Karaoz U."/>
            <person name="Brodie E.L."/>
            <person name="Williams K.H."/>
            <person name="Hubbard S.S."/>
            <person name="Banfield J.F."/>
        </authorList>
    </citation>
    <scope>NUCLEOTIDE SEQUENCE [LARGE SCALE GENOMIC DNA]</scope>
</reference>
<evidence type="ECO:0000313" key="2">
    <source>
        <dbReference type="Proteomes" id="UP000177704"/>
    </source>
</evidence>
<name>A0A1F7V0I5_9BACT</name>
<protein>
    <recommendedName>
        <fullName evidence="3">HicB-like antitoxin of toxin-antitoxin system domain-containing protein</fullName>
    </recommendedName>
</protein>
<sequence length="94" mass="10380">MLVFDFSKFGGILSPMQTYLYPIVIEPCEEGGFYASCPVLQGAHAEGETYAETLENLESIMKGILELERQSGTLESFKARTVLPAFQTTIPITL</sequence>
<dbReference type="PANTHER" id="PTHR34504">
    <property type="entry name" value="ANTITOXIN HICB"/>
    <property type="match status" value="1"/>
</dbReference>
<dbReference type="Gene3D" id="3.30.160.250">
    <property type="match status" value="1"/>
</dbReference>
<dbReference type="PANTHER" id="PTHR34504:SF2">
    <property type="entry name" value="UPF0150 PROTEIN SSL0259"/>
    <property type="match status" value="1"/>
</dbReference>
<dbReference type="InterPro" id="IPR051404">
    <property type="entry name" value="TA_system_antitoxin"/>
</dbReference>
<accession>A0A1F7V0I5</accession>
<gene>
    <name evidence="1" type="ORF">A3B36_00910</name>
</gene>